<evidence type="ECO:0000313" key="3">
    <source>
        <dbReference type="Proteomes" id="UP001315278"/>
    </source>
</evidence>
<keyword evidence="1" id="KW-0812">Transmembrane</keyword>
<feature type="transmembrane region" description="Helical" evidence="1">
    <location>
        <begin position="12"/>
        <end position="33"/>
    </location>
</feature>
<dbReference type="EMBL" id="JAFCJH010000072">
    <property type="protein sequence ID" value="MBR0801152.1"/>
    <property type="molecule type" value="Genomic_DNA"/>
</dbReference>
<evidence type="ECO:0000256" key="1">
    <source>
        <dbReference type="SAM" id="Phobius"/>
    </source>
</evidence>
<feature type="transmembrane region" description="Helical" evidence="1">
    <location>
        <begin position="39"/>
        <end position="56"/>
    </location>
</feature>
<name>A0ABS5FWI9_9BRAD</name>
<comment type="caution">
    <text evidence="2">The sequence shown here is derived from an EMBL/GenBank/DDBJ whole genome shotgun (WGS) entry which is preliminary data.</text>
</comment>
<keyword evidence="1" id="KW-0472">Membrane</keyword>
<accession>A0ABS5FWI9</accession>
<organism evidence="2 3">
    <name type="scientific">Bradyrhizobium jicamae</name>
    <dbReference type="NCBI Taxonomy" id="280332"/>
    <lineage>
        <taxon>Bacteria</taxon>
        <taxon>Pseudomonadati</taxon>
        <taxon>Pseudomonadota</taxon>
        <taxon>Alphaproteobacteria</taxon>
        <taxon>Hyphomicrobiales</taxon>
        <taxon>Nitrobacteraceae</taxon>
        <taxon>Bradyrhizobium</taxon>
    </lineage>
</organism>
<keyword evidence="1" id="KW-1133">Transmembrane helix</keyword>
<protein>
    <submittedName>
        <fullName evidence="2">Uncharacterized protein</fullName>
    </submittedName>
</protein>
<dbReference type="RefSeq" id="WP_212399571.1">
    <property type="nucleotide sequence ID" value="NZ_JAFCJH010000072.1"/>
</dbReference>
<proteinExistence type="predicted"/>
<keyword evidence="3" id="KW-1185">Reference proteome</keyword>
<reference evidence="3" key="1">
    <citation type="journal article" date="2021" name="ISME J.">
        <title>Evolutionary origin and ecological implication of a unique nif island in free-living Bradyrhizobium lineages.</title>
        <authorList>
            <person name="Tao J."/>
        </authorList>
    </citation>
    <scope>NUCLEOTIDE SEQUENCE [LARGE SCALE GENOMIC DNA]</scope>
    <source>
        <strain evidence="3">SZCCT0434</strain>
    </source>
</reference>
<evidence type="ECO:0000313" key="2">
    <source>
        <dbReference type="EMBL" id="MBR0801152.1"/>
    </source>
</evidence>
<gene>
    <name evidence="2" type="ORF">JQ615_37940</name>
</gene>
<dbReference type="Proteomes" id="UP001315278">
    <property type="component" value="Unassembled WGS sequence"/>
</dbReference>
<sequence length="61" mass="6694">MTPGRPRWSGVFGMPIVVATLALCGLLAALLLGDDGRRFSWLAVGSPVAIVAWVWLRLRFR</sequence>